<gene>
    <name evidence="1" type="ORF">SCP_0601900</name>
</gene>
<protein>
    <submittedName>
        <fullName evidence="1">Uncharacterized protein</fullName>
    </submittedName>
</protein>
<accession>A0A401GPT4</accession>
<evidence type="ECO:0000313" key="1">
    <source>
        <dbReference type="EMBL" id="GBE84212.1"/>
    </source>
</evidence>
<evidence type="ECO:0000313" key="2">
    <source>
        <dbReference type="Proteomes" id="UP000287166"/>
    </source>
</evidence>
<keyword evidence="2" id="KW-1185">Reference proteome</keyword>
<name>A0A401GPT4_9APHY</name>
<dbReference type="RefSeq" id="XP_027615125.1">
    <property type="nucleotide sequence ID" value="XM_027759324.1"/>
</dbReference>
<dbReference type="InParanoid" id="A0A401GPT4"/>
<dbReference type="Proteomes" id="UP000287166">
    <property type="component" value="Unassembled WGS sequence"/>
</dbReference>
<dbReference type="EMBL" id="BFAD01000006">
    <property type="protein sequence ID" value="GBE84212.1"/>
    <property type="molecule type" value="Genomic_DNA"/>
</dbReference>
<comment type="caution">
    <text evidence="1">The sequence shown here is derived from an EMBL/GenBank/DDBJ whole genome shotgun (WGS) entry which is preliminary data.</text>
</comment>
<dbReference type="GeneID" id="38781129"/>
<sequence length="110" mass="12707">MPTRKLIPKPYEEQSLTLCRSDIYGFSAGPPGEPQNTPAKLSRTREQLPWPVLHAQLILKMTLERRLVNQPLIDRKKESFLSIDLERQINKLQTHPLEDHRSAVLGNEIE</sequence>
<reference evidence="1 2" key="1">
    <citation type="journal article" date="2018" name="Sci. Rep.">
        <title>Genome sequence of the cauliflower mushroom Sparassis crispa (Hanabiratake) and its association with beneficial usage.</title>
        <authorList>
            <person name="Kiyama R."/>
            <person name="Furutani Y."/>
            <person name="Kawaguchi K."/>
            <person name="Nakanishi T."/>
        </authorList>
    </citation>
    <scope>NUCLEOTIDE SEQUENCE [LARGE SCALE GENOMIC DNA]</scope>
</reference>
<dbReference type="AlphaFoldDB" id="A0A401GPT4"/>
<proteinExistence type="predicted"/>
<organism evidence="1 2">
    <name type="scientific">Sparassis crispa</name>
    <dbReference type="NCBI Taxonomy" id="139825"/>
    <lineage>
        <taxon>Eukaryota</taxon>
        <taxon>Fungi</taxon>
        <taxon>Dikarya</taxon>
        <taxon>Basidiomycota</taxon>
        <taxon>Agaricomycotina</taxon>
        <taxon>Agaricomycetes</taxon>
        <taxon>Polyporales</taxon>
        <taxon>Sparassidaceae</taxon>
        <taxon>Sparassis</taxon>
    </lineage>
</organism>